<reference evidence="7 8" key="1">
    <citation type="submission" date="2013-05" db="EMBL/GenBank/DDBJ databases">
        <title>Drechslerella stenobrocha genome reveals carnivorous origination and mechanical trapping mechanism of predatory fungi.</title>
        <authorList>
            <person name="Liu X."/>
            <person name="Zhang W."/>
            <person name="Liu K."/>
        </authorList>
    </citation>
    <scope>NUCLEOTIDE SEQUENCE [LARGE SCALE GENOMIC DNA]</scope>
    <source>
        <strain evidence="7 8">248</strain>
    </source>
</reference>
<dbReference type="AlphaFoldDB" id="W7IHS6"/>
<proteinExistence type="predicted"/>
<feature type="domain" description="Zn(2)-C6 fungal-type" evidence="6">
    <location>
        <begin position="26"/>
        <end position="55"/>
    </location>
</feature>
<feature type="region of interest" description="Disordered" evidence="5">
    <location>
        <begin position="663"/>
        <end position="699"/>
    </location>
</feature>
<dbReference type="InterPro" id="IPR036864">
    <property type="entry name" value="Zn2-C6_fun-type_DNA-bd_sf"/>
</dbReference>
<organism evidence="7 8">
    <name type="scientific">Drechslerella stenobrocha 248</name>
    <dbReference type="NCBI Taxonomy" id="1043628"/>
    <lineage>
        <taxon>Eukaryota</taxon>
        <taxon>Fungi</taxon>
        <taxon>Dikarya</taxon>
        <taxon>Ascomycota</taxon>
        <taxon>Pezizomycotina</taxon>
        <taxon>Orbiliomycetes</taxon>
        <taxon>Orbiliales</taxon>
        <taxon>Orbiliaceae</taxon>
        <taxon>Drechslerella</taxon>
    </lineage>
</organism>
<evidence type="ECO:0000256" key="5">
    <source>
        <dbReference type="SAM" id="MobiDB-lite"/>
    </source>
</evidence>
<evidence type="ECO:0000256" key="2">
    <source>
        <dbReference type="ARBA" id="ARBA00022723"/>
    </source>
</evidence>
<evidence type="ECO:0000313" key="7">
    <source>
        <dbReference type="EMBL" id="EWC48825.1"/>
    </source>
</evidence>
<dbReference type="PROSITE" id="PS50048">
    <property type="entry name" value="ZN2_CY6_FUNGAL_2"/>
    <property type="match status" value="1"/>
</dbReference>
<dbReference type="OrthoDB" id="2269373at2759"/>
<dbReference type="CDD" id="cd12148">
    <property type="entry name" value="fungal_TF_MHR"/>
    <property type="match status" value="1"/>
</dbReference>
<comment type="subcellular location">
    <subcellularLocation>
        <location evidence="1">Nucleus</location>
    </subcellularLocation>
</comment>
<dbReference type="Proteomes" id="UP000024837">
    <property type="component" value="Unassembled WGS sequence"/>
</dbReference>
<evidence type="ECO:0000259" key="6">
    <source>
        <dbReference type="PROSITE" id="PS50048"/>
    </source>
</evidence>
<dbReference type="HOGENOM" id="CLU_004083_5_3_1"/>
<dbReference type="CDD" id="cd00067">
    <property type="entry name" value="GAL4"/>
    <property type="match status" value="1"/>
</dbReference>
<dbReference type="InterPro" id="IPR050613">
    <property type="entry name" value="Sec_Metabolite_Reg"/>
</dbReference>
<dbReference type="Pfam" id="PF04082">
    <property type="entry name" value="Fungal_trans"/>
    <property type="match status" value="1"/>
</dbReference>
<dbReference type="InterPro" id="IPR001138">
    <property type="entry name" value="Zn2Cys6_DnaBD"/>
</dbReference>
<dbReference type="GO" id="GO:0008270">
    <property type="term" value="F:zinc ion binding"/>
    <property type="evidence" value="ECO:0007669"/>
    <property type="project" value="InterPro"/>
</dbReference>
<dbReference type="GO" id="GO:0005634">
    <property type="term" value="C:nucleus"/>
    <property type="evidence" value="ECO:0007669"/>
    <property type="project" value="UniProtKB-SubCell"/>
</dbReference>
<accession>W7IHS6</accession>
<sequence>MSAAVRTTGAVAQGDPSPTSMPRAFNCIICKNRKVKCDRQMPCSTCVKLNFECQYIEPGPRRKRKSSSKHENLLQRLNKYEELLRQVESNVKLLDSVEVPPLKRPKADSAITKPGDPERNSKKAKAKLPSMDTSSKKGQLLTTATGKTSRYYDNTLWNSLTDELQELKETIFEHSSDEDKTYDRQVQNHAAGFSNPDLGILLSSPFHAKIDLKSFHPSASHCVILWNLFLENVNPLTHIIHYPSLGEQVMKYKDCPHTMPPMPNLFSREARYRFAAQYALKNVGLLRTTDLVVLQGLVFFLLDLRSYYDYPSLWVVTGMAVRIAQRMGVHRDGAKLSLPPFEVEMRRRIWREILVLDFRTAELSGAGLYTMAIDESAWDSRWPTALNEEDLWPSMTHVPEERVGPTENMWCQLRSELGNIWVSKLRRLRLQGELQTATCHPGGYVKCLDSDEQVVAVSKLLEEKFLRYCDPAKPLHVFTSIVGRAALANLHLMTHHPIHYQNSGNSMPQELRDKSFHNAVRVIEYDNLCHSTRSLQRFMWHTKSFFQWHAFIYLLGDLRERVDGPDVTKAWEQVDEAFDNHKEWLEHKDELHSAIRAFALKAWECRVAVLKKTGGLETIKVPAFVQAFRSHAANGACGVPAAYARYDGLCHGGATAPPDYRFSKDGGMSGGSGMGTTPAGAGGNPSPNDPSSSATTTSGFTPINWAEWENLLQNADLLGFTGSIDRANCGTLYSWPDLSEI</sequence>
<dbReference type="GO" id="GO:0003677">
    <property type="term" value="F:DNA binding"/>
    <property type="evidence" value="ECO:0007669"/>
    <property type="project" value="InterPro"/>
</dbReference>
<dbReference type="SUPFAM" id="SSF57701">
    <property type="entry name" value="Zn2/Cys6 DNA-binding domain"/>
    <property type="match status" value="1"/>
</dbReference>
<evidence type="ECO:0000256" key="4">
    <source>
        <dbReference type="SAM" id="Coils"/>
    </source>
</evidence>
<dbReference type="InterPro" id="IPR007219">
    <property type="entry name" value="XnlR_reg_dom"/>
</dbReference>
<dbReference type="GO" id="GO:0000981">
    <property type="term" value="F:DNA-binding transcription factor activity, RNA polymerase II-specific"/>
    <property type="evidence" value="ECO:0007669"/>
    <property type="project" value="InterPro"/>
</dbReference>
<dbReference type="GO" id="GO:0006351">
    <property type="term" value="P:DNA-templated transcription"/>
    <property type="evidence" value="ECO:0007669"/>
    <property type="project" value="InterPro"/>
</dbReference>
<keyword evidence="3" id="KW-0539">Nucleus</keyword>
<dbReference type="PANTHER" id="PTHR31001">
    <property type="entry name" value="UNCHARACTERIZED TRANSCRIPTIONAL REGULATORY PROTEIN"/>
    <property type="match status" value="1"/>
</dbReference>
<dbReference type="Pfam" id="PF00172">
    <property type="entry name" value="Zn_clus"/>
    <property type="match status" value="1"/>
</dbReference>
<gene>
    <name evidence="7" type="ORF">DRE_00130</name>
</gene>
<dbReference type="Gene3D" id="4.10.240.10">
    <property type="entry name" value="Zn(2)-C6 fungal-type DNA-binding domain"/>
    <property type="match status" value="1"/>
</dbReference>
<dbReference type="PANTHER" id="PTHR31001:SF85">
    <property type="entry name" value="ZN(II)2CYS6 TRANSCRIPTION FACTOR (EUROFUNG)"/>
    <property type="match status" value="1"/>
</dbReference>
<keyword evidence="8" id="KW-1185">Reference proteome</keyword>
<keyword evidence="2" id="KW-0479">Metal-binding</keyword>
<name>W7IHS6_9PEZI</name>
<protein>
    <recommendedName>
        <fullName evidence="6">Zn(2)-C6 fungal-type domain-containing protein</fullName>
    </recommendedName>
</protein>
<dbReference type="EMBL" id="KI966371">
    <property type="protein sequence ID" value="EWC48825.1"/>
    <property type="molecule type" value="Genomic_DNA"/>
</dbReference>
<evidence type="ECO:0000256" key="3">
    <source>
        <dbReference type="ARBA" id="ARBA00023242"/>
    </source>
</evidence>
<feature type="compositionally biased region" description="Low complexity" evidence="5">
    <location>
        <begin position="675"/>
        <end position="698"/>
    </location>
</feature>
<dbReference type="SMART" id="SM00066">
    <property type="entry name" value="GAL4"/>
    <property type="match status" value="1"/>
</dbReference>
<keyword evidence="4" id="KW-0175">Coiled coil</keyword>
<feature type="region of interest" description="Disordered" evidence="5">
    <location>
        <begin position="104"/>
        <end position="140"/>
    </location>
</feature>
<evidence type="ECO:0000256" key="1">
    <source>
        <dbReference type="ARBA" id="ARBA00004123"/>
    </source>
</evidence>
<evidence type="ECO:0000313" key="8">
    <source>
        <dbReference type="Proteomes" id="UP000024837"/>
    </source>
</evidence>
<dbReference type="SMART" id="SM00906">
    <property type="entry name" value="Fungal_trans"/>
    <property type="match status" value="1"/>
</dbReference>
<feature type="compositionally biased region" description="Polar residues" evidence="5">
    <location>
        <begin position="131"/>
        <end position="140"/>
    </location>
</feature>
<feature type="coiled-coil region" evidence="4">
    <location>
        <begin position="63"/>
        <end position="97"/>
    </location>
</feature>